<dbReference type="Proteomes" id="UP000245629">
    <property type="component" value="Chromosome 1"/>
</dbReference>
<dbReference type="InterPro" id="IPR058627">
    <property type="entry name" value="MdtA-like_C"/>
</dbReference>
<keyword evidence="6" id="KW-0812">Transmembrane</keyword>
<evidence type="ECO:0000256" key="4">
    <source>
        <dbReference type="SAM" id="Coils"/>
    </source>
</evidence>
<comment type="similarity">
    <text evidence="2">Belongs to the membrane fusion protein (MFP) (TC 8.A.1) family.</text>
</comment>
<keyword evidence="6" id="KW-0472">Membrane</keyword>
<keyword evidence="4" id="KW-0175">Coiled coil</keyword>
<feature type="region of interest" description="Disordered" evidence="5">
    <location>
        <begin position="1"/>
        <end position="34"/>
    </location>
</feature>
<dbReference type="FunFam" id="2.40.30.170:FF:000010">
    <property type="entry name" value="Efflux RND transporter periplasmic adaptor subunit"/>
    <property type="match status" value="1"/>
</dbReference>
<dbReference type="InterPro" id="IPR006143">
    <property type="entry name" value="RND_pump_MFP"/>
</dbReference>
<dbReference type="PANTHER" id="PTHR30469">
    <property type="entry name" value="MULTIDRUG RESISTANCE PROTEIN MDTA"/>
    <property type="match status" value="1"/>
</dbReference>
<dbReference type="AlphaFoldDB" id="A0A2S2CN90"/>
<feature type="transmembrane region" description="Helical" evidence="6">
    <location>
        <begin position="40"/>
        <end position="61"/>
    </location>
</feature>
<accession>A0A2S2CN90</accession>
<feature type="domain" description="Multidrug resistance protein MdtA-like C-terminal permuted SH3" evidence="9">
    <location>
        <begin position="319"/>
        <end position="385"/>
    </location>
</feature>
<dbReference type="PANTHER" id="PTHR30469:SF29">
    <property type="entry name" value="BLR2860 PROTEIN"/>
    <property type="match status" value="1"/>
</dbReference>
<organism evidence="10 11">
    <name type="scientific">Azospirillum thermophilum</name>
    <dbReference type="NCBI Taxonomy" id="2202148"/>
    <lineage>
        <taxon>Bacteria</taxon>
        <taxon>Pseudomonadati</taxon>
        <taxon>Pseudomonadota</taxon>
        <taxon>Alphaproteobacteria</taxon>
        <taxon>Rhodospirillales</taxon>
        <taxon>Azospirillaceae</taxon>
        <taxon>Azospirillum</taxon>
    </lineage>
</organism>
<keyword evidence="11" id="KW-1185">Reference proteome</keyword>
<feature type="domain" description="Multidrug resistance protein MdtA-like barrel-sandwich hybrid" evidence="7">
    <location>
        <begin position="107"/>
        <end position="234"/>
    </location>
</feature>
<evidence type="ECO:0000256" key="3">
    <source>
        <dbReference type="ARBA" id="ARBA00022448"/>
    </source>
</evidence>
<keyword evidence="3" id="KW-0813">Transport</keyword>
<dbReference type="Pfam" id="PF25917">
    <property type="entry name" value="BSH_RND"/>
    <property type="match status" value="1"/>
</dbReference>
<dbReference type="Gene3D" id="1.10.287.470">
    <property type="entry name" value="Helix hairpin bin"/>
    <property type="match status" value="1"/>
</dbReference>
<sequence length="412" mass="44336">MDTPPNADAKERQTSYGAPHGSDPQRPVHGGHPPARRRSLVLRLIVTIIVLGLLGVALYGFNTFKNKAISDYFANNKPPPTPVAVAEASVRNVAKYLTSIGTLAASRQVVVAPEVAGRVLQIPFESGARVKAGDPLVQLNDATEQAELLALKAQARLAELNLDRARDLRRSQATPQSSVDQYQAQLDEINANIKRNQATIAQKLIKAPFEGELGIRQVNVGDYVSPGATLVTLTDLSRLYVNFTLPEQTLNALSIGQKVLINSDAVTGRDFEAQITTIEPQVSAETRSIKVQATMDNTARLLRPGMFANVRVVLPPVANALTVPETAVDYTVYGDSVFVVGSEKTQDGKDQLVANRRPVKVGDRAENQVEIREGLKPGERVVISGQLKLSNGAAVSLAESNPLVPPSTLPKN</sequence>
<dbReference type="GO" id="GO:1990281">
    <property type="term" value="C:efflux pump complex"/>
    <property type="evidence" value="ECO:0007669"/>
    <property type="project" value="TreeGrafter"/>
</dbReference>
<evidence type="ECO:0000259" key="7">
    <source>
        <dbReference type="Pfam" id="PF25917"/>
    </source>
</evidence>
<evidence type="ECO:0000256" key="5">
    <source>
        <dbReference type="SAM" id="MobiDB-lite"/>
    </source>
</evidence>
<evidence type="ECO:0000256" key="1">
    <source>
        <dbReference type="ARBA" id="ARBA00004196"/>
    </source>
</evidence>
<dbReference type="EMBL" id="CP029352">
    <property type="protein sequence ID" value="AWK85840.1"/>
    <property type="molecule type" value="Genomic_DNA"/>
</dbReference>
<dbReference type="Gene3D" id="2.40.50.100">
    <property type="match status" value="1"/>
</dbReference>
<proteinExistence type="inferred from homology"/>
<dbReference type="SUPFAM" id="SSF111369">
    <property type="entry name" value="HlyD-like secretion proteins"/>
    <property type="match status" value="1"/>
</dbReference>
<feature type="coiled-coil region" evidence="4">
    <location>
        <begin position="148"/>
        <end position="199"/>
    </location>
</feature>
<dbReference type="OrthoDB" id="9806939at2"/>
<evidence type="ECO:0000256" key="2">
    <source>
        <dbReference type="ARBA" id="ARBA00009477"/>
    </source>
</evidence>
<keyword evidence="6" id="KW-1133">Transmembrane helix</keyword>
<name>A0A2S2CN90_9PROT</name>
<reference evidence="11" key="1">
    <citation type="submission" date="2018-05" db="EMBL/GenBank/DDBJ databases">
        <title>Azospirillum thermophila sp. nov., a novel isolated from hot spring.</title>
        <authorList>
            <person name="Zhao Z."/>
        </authorList>
    </citation>
    <scope>NUCLEOTIDE SEQUENCE [LARGE SCALE GENOMIC DNA]</scope>
    <source>
        <strain evidence="11">CFH 70021</strain>
    </source>
</reference>
<evidence type="ECO:0000256" key="6">
    <source>
        <dbReference type="SAM" id="Phobius"/>
    </source>
</evidence>
<evidence type="ECO:0000313" key="11">
    <source>
        <dbReference type="Proteomes" id="UP000245629"/>
    </source>
</evidence>
<evidence type="ECO:0000259" key="8">
    <source>
        <dbReference type="Pfam" id="PF25954"/>
    </source>
</evidence>
<evidence type="ECO:0000259" key="9">
    <source>
        <dbReference type="Pfam" id="PF25967"/>
    </source>
</evidence>
<dbReference type="Pfam" id="PF25967">
    <property type="entry name" value="RND-MFP_C"/>
    <property type="match status" value="1"/>
</dbReference>
<dbReference type="GO" id="GO:0015562">
    <property type="term" value="F:efflux transmembrane transporter activity"/>
    <property type="evidence" value="ECO:0007669"/>
    <property type="project" value="TreeGrafter"/>
</dbReference>
<dbReference type="Gene3D" id="2.40.420.20">
    <property type="match status" value="1"/>
</dbReference>
<dbReference type="NCBIfam" id="TIGR01730">
    <property type="entry name" value="RND_mfp"/>
    <property type="match status" value="1"/>
</dbReference>
<dbReference type="InterPro" id="IPR058625">
    <property type="entry name" value="MdtA-like_BSH"/>
</dbReference>
<protein>
    <submittedName>
        <fullName evidence="10">Efflux transporter periplasmic adaptor subunit</fullName>
    </submittedName>
</protein>
<dbReference type="Gene3D" id="2.40.30.170">
    <property type="match status" value="1"/>
</dbReference>
<dbReference type="InterPro" id="IPR058792">
    <property type="entry name" value="Beta-barrel_RND_2"/>
</dbReference>
<feature type="domain" description="CusB-like beta-barrel" evidence="8">
    <location>
        <begin position="240"/>
        <end position="312"/>
    </location>
</feature>
<dbReference type="Pfam" id="PF25954">
    <property type="entry name" value="Beta-barrel_RND_2"/>
    <property type="match status" value="1"/>
</dbReference>
<comment type="subcellular location">
    <subcellularLocation>
        <location evidence="1">Cell envelope</location>
    </subcellularLocation>
</comment>
<gene>
    <name evidence="10" type="ORF">DEW08_03600</name>
</gene>
<evidence type="ECO:0000313" key="10">
    <source>
        <dbReference type="EMBL" id="AWK85840.1"/>
    </source>
</evidence>
<dbReference type="KEGG" id="azz:DEW08_03600"/>